<accession>A0A8H7CV20</accession>
<organism evidence="2 3">
    <name type="scientific">Mycena sanguinolenta</name>
    <dbReference type="NCBI Taxonomy" id="230812"/>
    <lineage>
        <taxon>Eukaryota</taxon>
        <taxon>Fungi</taxon>
        <taxon>Dikarya</taxon>
        <taxon>Basidiomycota</taxon>
        <taxon>Agaricomycotina</taxon>
        <taxon>Agaricomycetes</taxon>
        <taxon>Agaricomycetidae</taxon>
        <taxon>Agaricales</taxon>
        <taxon>Marasmiineae</taxon>
        <taxon>Mycenaceae</taxon>
        <taxon>Mycena</taxon>
    </lineage>
</organism>
<feature type="compositionally biased region" description="Low complexity" evidence="1">
    <location>
        <begin position="301"/>
        <end position="315"/>
    </location>
</feature>
<dbReference type="Proteomes" id="UP000623467">
    <property type="component" value="Unassembled WGS sequence"/>
</dbReference>
<comment type="caution">
    <text evidence="2">The sequence shown here is derived from an EMBL/GenBank/DDBJ whole genome shotgun (WGS) entry which is preliminary data.</text>
</comment>
<evidence type="ECO:0000256" key="1">
    <source>
        <dbReference type="SAM" id="MobiDB-lite"/>
    </source>
</evidence>
<proteinExistence type="predicted"/>
<keyword evidence="3" id="KW-1185">Reference proteome</keyword>
<reference evidence="2" key="1">
    <citation type="submission" date="2020-05" db="EMBL/GenBank/DDBJ databases">
        <title>Mycena genomes resolve the evolution of fungal bioluminescence.</title>
        <authorList>
            <person name="Tsai I.J."/>
        </authorList>
    </citation>
    <scope>NUCLEOTIDE SEQUENCE</scope>
    <source>
        <strain evidence="2">160909Yilan</strain>
    </source>
</reference>
<feature type="region of interest" description="Disordered" evidence="1">
    <location>
        <begin position="248"/>
        <end position="318"/>
    </location>
</feature>
<gene>
    <name evidence="2" type="ORF">MSAN_01584300</name>
</gene>
<protein>
    <submittedName>
        <fullName evidence="2">Uncharacterized protein</fullName>
    </submittedName>
</protein>
<dbReference type="OrthoDB" id="3071152at2759"/>
<dbReference type="EMBL" id="JACAZH010000013">
    <property type="protein sequence ID" value="KAF7351519.1"/>
    <property type="molecule type" value="Genomic_DNA"/>
</dbReference>
<feature type="compositionally biased region" description="Basic residues" evidence="1">
    <location>
        <begin position="278"/>
        <end position="294"/>
    </location>
</feature>
<feature type="compositionally biased region" description="Pro residues" evidence="1">
    <location>
        <begin position="201"/>
        <end position="210"/>
    </location>
</feature>
<evidence type="ECO:0000313" key="2">
    <source>
        <dbReference type="EMBL" id="KAF7351519.1"/>
    </source>
</evidence>
<feature type="region of interest" description="Disordered" evidence="1">
    <location>
        <begin position="196"/>
        <end position="216"/>
    </location>
</feature>
<name>A0A8H7CV20_9AGAR</name>
<evidence type="ECO:0000313" key="3">
    <source>
        <dbReference type="Proteomes" id="UP000623467"/>
    </source>
</evidence>
<sequence>MGKKKTILEEKELRALGVPFPDELDRCFQHPSDSANDSASAYMRAVDFAAELGDTLAAHLWQRALEIGLQAGRGNVNAVAADAHEDGMRQGLQLGRSDGLKEGLSEGKRVGFVAGREFGEKRAAKLSTSVGVLFATGTDSPPLDSSVVPPTRSLVHAATQTDRAVDTIIPTAVAIVPVAITPSITRAPARSWVDHRVYAPDQPPPSPSAPSPSATLHAAVQANATPVPVVPSISPSLPFSWADDPSPDLSRIPPLPPRDFSALRSEASTSTPFSTLRYRAHRRQRSSRAPHFHASRPSLHSRPTTSNPPSRSSTSKVAFATTSTLDWDRDPRLSDLNRVLRSMGWRRGRGRGSVGSRRGRRYLVGWADVVVGSGLGWCSVCAHACL</sequence>
<dbReference type="AlphaFoldDB" id="A0A8H7CV20"/>